<reference evidence="4" key="1">
    <citation type="journal article" date="2014" name="Int. J. Syst. Evol. Microbiol.">
        <title>Complete genome sequence of Corynebacterium casei LMG S-19264T (=DSM 44701T), isolated from a smear-ripened cheese.</title>
        <authorList>
            <consortium name="US DOE Joint Genome Institute (JGI-PGF)"/>
            <person name="Walter F."/>
            <person name="Albersmeier A."/>
            <person name="Kalinowski J."/>
            <person name="Ruckert C."/>
        </authorList>
    </citation>
    <scope>NUCLEOTIDE SEQUENCE [LARGE SCALE GENOMIC DNA]</scope>
    <source>
        <strain evidence="4">CGMCC 1.13630</strain>
    </source>
</reference>
<dbReference type="EMBL" id="JBHSZZ010000072">
    <property type="protein sequence ID" value="MFC7188114.1"/>
    <property type="molecule type" value="Genomic_DNA"/>
</dbReference>
<dbReference type="EMBL" id="JBHSZZ010000072">
    <property type="protein sequence ID" value="MFC7188131.1"/>
    <property type="molecule type" value="Genomic_DNA"/>
</dbReference>
<organism evidence="4 6">
    <name type="scientific">Halorubrum yunnanense</name>
    <dbReference type="NCBI Taxonomy" id="1526162"/>
    <lineage>
        <taxon>Archaea</taxon>
        <taxon>Methanobacteriati</taxon>
        <taxon>Methanobacteriota</taxon>
        <taxon>Stenosarchaea group</taxon>
        <taxon>Halobacteria</taxon>
        <taxon>Halobacteriales</taxon>
        <taxon>Haloferacaceae</taxon>
        <taxon>Halorubrum</taxon>
    </lineage>
</organism>
<evidence type="ECO:0000313" key="1">
    <source>
        <dbReference type="EMBL" id="MFC7185495.1"/>
    </source>
</evidence>
<sequence>SKDRLTQYLRAFQLRRELYRKPGRKALKHAVKATL</sequence>
<evidence type="ECO:0000313" key="3">
    <source>
        <dbReference type="EMBL" id="MFC7187861.1"/>
    </source>
</evidence>
<dbReference type="EMBL" id="JBHSZZ010000001">
    <property type="protein sequence ID" value="MFC7185495.1"/>
    <property type="molecule type" value="Genomic_DNA"/>
</dbReference>
<dbReference type="Proteomes" id="UP001596390">
    <property type="component" value="Unassembled WGS sequence"/>
</dbReference>
<comment type="caution">
    <text evidence="4">The sequence shown here is derived from an EMBL/GenBank/DDBJ whole genome shotgun (WGS) entry which is preliminary data.</text>
</comment>
<evidence type="ECO:0000313" key="2">
    <source>
        <dbReference type="EMBL" id="MFC7186363.1"/>
    </source>
</evidence>
<reference evidence="4" key="3">
    <citation type="submission" date="2024-09" db="EMBL/GenBank/DDBJ databases">
        <authorList>
            <person name="Sun Q."/>
        </authorList>
    </citation>
    <scope>NUCLEOTIDE SEQUENCE</scope>
    <source>
        <strain evidence="4">CGMCC 1.13630</strain>
    </source>
</reference>
<dbReference type="AlphaFoldDB" id="A0ABD5YFG6"/>
<evidence type="ECO:0000313" key="4">
    <source>
        <dbReference type="EMBL" id="MFC7188114.1"/>
    </source>
</evidence>
<feature type="non-terminal residue" evidence="4">
    <location>
        <position position="1"/>
    </location>
</feature>
<dbReference type="EMBL" id="JBHSZZ010000064">
    <property type="protein sequence ID" value="MFC7187861.1"/>
    <property type="molecule type" value="Genomic_DNA"/>
</dbReference>
<keyword evidence="6" id="KW-1185">Reference proteome</keyword>
<name>A0ABD5YFG6_9EURY</name>
<proteinExistence type="predicted"/>
<evidence type="ECO:0000313" key="6">
    <source>
        <dbReference type="Proteomes" id="UP001596390"/>
    </source>
</evidence>
<dbReference type="EMBL" id="JBHSZZ010000024">
    <property type="protein sequence ID" value="MFC7186363.1"/>
    <property type="molecule type" value="Genomic_DNA"/>
</dbReference>
<protein>
    <submittedName>
        <fullName evidence="4">IS1595 family transposase</fullName>
    </submittedName>
</protein>
<reference evidence="6" key="2">
    <citation type="journal article" date="2019" name="Int. J. Syst. Evol. Microbiol.">
        <title>The Global Catalogue of Microorganisms (GCM) 10K type strain sequencing project: providing services to taxonomists for standard genome sequencing and annotation.</title>
        <authorList>
            <consortium name="The Broad Institute Genomics Platform"/>
            <consortium name="The Broad Institute Genome Sequencing Center for Infectious Disease"/>
            <person name="Wu L."/>
            <person name="Ma J."/>
        </authorList>
    </citation>
    <scope>NUCLEOTIDE SEQUENCE [LARGE SCALE GENOMIC DNA]</scope>
    <source>
        <strain evidence="6">Q85</strain>
    </source>
</reference>
<accession>A0ABD5YFG6</accession>
<gene>
    <name evidence="1" type="ORF">ACFQMK_00980</name>
    <name evidence="2" type="ORF">ACFQMK_05540</name>
    <name evidence="3" type="ORF">ACFQMK_13435</name>
    <name evidence="4" type="ORF">ACFQMK_14765</name>
    <name evidence="5" type="ORF">ACFQMK_14850</name>
</gene>
<evidence type="ECO:0000313" key="5">
    <source>
        <dbReference type="EMBL" id="MFC7188131.1"/>
    </source>
</evidence>